<dbReference type="eggNOG" id="COG3718">
    <property type="taxonomic scope" value="Bacteria"/>
</dbReference>
<dbReference type="GO" id="GO:0019310">
    <property type="term" value="P:inositol catabolic process"/>
    <property type="evidence" value="ECO:0007669"/>
    <property type="project" value="InterPro"/>
</dbReference>
<dbReference type="NCBIfam" id="TIGR04378">
    <property type="entry name" value="myo_inos_iolB"/>
    <property type="match status" value="1"/>
</dbReference>
<dbReference type="Proteomes" id="UP000032305">
    <property type="component" value="Unassembled WGS sequence"/>
</dbReference>
<dbReference type="InterPro" id="IPR011051">
    <property type="entry name" value="RmlC_Cupin_sf"/>
</dbReference>
<protein>
    <submittedName>
        <fullName evidence="2">5-deoxy-glucuronate isomerase IolB</fullName>
    </submittedName>
</protein>
<name>A0A0A1WBB6_9SPHN</name>
<dbReference type="InterPro" id="IPR014710">
    <property type="entry name" value="RmlC-like_jellyroll"/>
</dbReference>
<comment type="caution">
    <text evidence="2">The sequence shown here is derived from an EMBL/GenBank/DDBJ whole genome shotgun (WGS) entry which is preliminary data.</text>
</comment>
<keyword evidence="3" id="KW-1185">Reference proteome</keyword>
<dbReference type="Gene3D" id="2.60.120.10">
    <property type="entry name" value="Jelly Rolls"/>
    <property type="match status" value="2"/>
</dbReference>
<evidence type="ECO:0000313" key="3">
    <source>
        <dbReference type="Proteomes" id="UP000032305"/>
    </source>
</evidence>
<reference evidence="2 3" key="1">
    <citation type="submission" date="2014-11" db="EMBL/GenBank/DDBJ databases">
        <title>Whole genome shotgun sequence of Sphingomonas parapaucimobilis NBRC 15100.</title>
        <authorList>
            <person name="Katano-Makiyama Y."/>
            <person name="Hosoyama A."/>
            <person name="Hashimoto M."/>
            <person name="Hosoyama Y."/>
            <person name="Noguchi M."/>
            <person name="Numata M."/>
            <person name="Tsuchikane K."/>
            <person name="Hirakata S."/>
            <person name="Uohara A."/>
            <person name="Shimodaira J."/>
            <person name="Ohji S."/>
            <person name="Ichikawa N."/>
            <person name="Kimura A."/>
            <person name="Yamazoe A."/>
            <person name="Fujita N."/>
        </authorList>
    </citation>
    <scope>NUCLEOTIDE SEQUENCE [LARGE SCALE GENOMIC DNA]</scope>
    <source>
        <strain evidence="2 3">NBRC 15100</strain>
    </source>
</reference>
<dbReference type="PANTHER" id="PTHR39193">
    <property type="entry name" value="5-DEOXY-GLUCURONATE ISOMERASE"/>
    <property type="match status" value="1"/>
</dbReference>
<dbReference type="InterPro" id="IPR024203">
    <property type="entry name" value="Deoxy-glucuronate_isom_IolB"/>
</dbReference>
<dbReference type="RefSeq" id="WP_042490782.1">
    <property type="nucleotide sequence ID" value="NZ_BBPI01000097.1"/>
</dbReference>
<dbReference type="OrthoDB" id="6121073at2"/>
<accession>A0A0A1WBB6</accession>
<gene>
    <name evidence="2" type="primary">iolB</name>
    <name evidence="2" type="ORF">SP5_097_00200</name>
</gene>
<dbReference type="PIRSF" id="PIRSF036628">
    <property type="entry name" value="IolB"/>
    <property type="match status" value="1"/>
</dbReference>
<dbReference type="SUPFAM" id="SSF51182">
    <property type="entry name" value="RmlC-like cupins"/>
    <property type="match status" value="1"/>
</dbReference>
<dbReference type="InterPro" id="IPR021120">
    <property type="entry name" value="KduI/IolB_isomerase"/>
</dbReference>
<sequence length="267" mass="29235">MTLRLRPQEPDAEGVVIDVTPESAGWSYVGFRVVRLAPGARYAGGEAGREVCIVLASGRATISAGDRIFRAIGGRTTVFDGPPISLYVPAGVGYDIEAHTPVEIAICSAPGLGNRVVHLIAAEDVGLETRGSGTNMRFVRNILPDTSDVAEALLVVEVVTPGGHWSSYPPHKHDADAWPDETQLEESYWHRTRHPKGFAFQRVYTDDRSLDETMTIEDGDVVLVPRGYHPVAAAHGHDLYYLNVMAGPRRAWRFTEDPAFRYDVAVD</sequence>
<dbReference type="PANTHER" id="PTHR39193:SF1">
    <property type="entry name" value="5-DEOXY-GLUCURONATE ISOMERASE"/>
    <property type="match status" value="1"/>
</dbReference>
<dbReference type="GO" id="GO:0008880">
    <property type="term" value="F:glucuronate isomerase activity"/>
    <property type="evidence" value="ECO:0007669"/>
    <property type="project" value="InterPro"/>
</dbReference>
<evidence type="ECO:0000313" key="2">
    <source>
        <dbReference type="EMBL" id="GAM02678.1"/>
    </source>
</evidence>
<dbReference type="EMBL" id="BBPI01000097">
    <property type="protein sequence ID" value="GAM02678.1"/>
    <property type="molecule type" value="Genomic_DNA"/>
</dbReference>
<evidence type="ECO:0000256" key="1">
    <source>
        <dbReference type="ARBA" id="ARBA00023235"/>
    </source>
</evidence>
<keyword evidence="1 2" id="KW-0413">Isomerase</keyword>
<proteinExistence type="predicted"/>
<dbReference type="AlphaFoldDB" id="A0A0A1WBB6"/>
<organism evidence="2 3">
    <name type="scientific">Sphingomonas parapaucimobilis NBRC 15100</name>
    <dbReference type="NCBI Taxonomy" id="1219049"/>
    <lineage>
        <taxon>Bacteria</taxon>
        <taxon>Pseudomonadati</taxon>
        <taxon>Pseudomonadota</taxon>
        <taxon>Alphaproteobacteria</taxon>
        <taxon>Sphingomonadales</taxon>
        <taxon>Sphingomonadaceae</taxon>
        <taxon>Sphingomonas</taxon>
    </lineage>
</organism>
<dbReference type="Pfam" id="PF04962">
    <property type="entry name" value="KduI"/>
    <property type="match status" value="1"/>
</dbReference>